<dbReference type="SUPFAM" id="SSF56059">
    <property type="entry name" value="Glutathione synthetase ATP-binding domain-like"/>
    <property type="match status" value="1"/>
</dbReference>
<evidence type="ECO:0000256" key="2">
    <source>
        <dbReference type="ARBA" id="ARBA00022598"/>
    </source>
</evidence>
<accession>A0ABN7S2E4</accession>
<keyword evidence="3" id="KW-0547">Nucleotide-binding</keyword>
<dbReference type="Pfam" id="PF03133">
    <property type="entry name" value="TTL"/>
    <property type="match status" value="1"/>
</dbReference>
<keyword evidence="4" id="KW-0067">ATP-binding</keyword>
<dbReference type="PANTHER" id="PTHR12241">
    <property type="entry name" value="TUBULIN POLYGLUTAMYLASE"/>
    <property type="match status" value="1"/>
</dbReference>
<reference evidence="8 9" key="1">
    <citation type="submission" date="2021-04" db="EMBL/GenBank/DDBJ databases">
        <authorList>
            <person name="Bliznina A."/>
        </authorList>
    </citation>
    <scope>NUCLEOTIDE SEQUENCE [LARGE SCALE GENOMIC DNA]</scope>
</reference>
<evidence type="ECO:0000313" key="9">
    <source>
        <dbReference type="Proteomes" id="UP001158576"/>
    </source>
</evidence>
<feature type="compositionally biased region" description="Pro residues" evidence="7">
    <location>
        <begin position="1083"/>
        <end position="1092"/>
    </location>
</feature>
<feature type="compositionally biased region" description="Polar residues" evidence="7">
    <location>
        <begin position="919"/>
        <end position="929"/>
    </location>
</feature>
<feature type="region of interest" description="Disordered" evidence="7">
    <location>
        <begin position="411"/>
        <end position="434"/>
    </location>
</feature>
<feature type="compositionally biased region" description="Polar residues" evidence="7">
    <location>
        <begin position="860"/>
        <end position="874"/>
    </location>
</feature>
<dbReference type="PROSITE" id="PS51221">
    <property type="entry name" value="TTL"/>
    <property type="match status" value="1"/>
</dbReference>
<evidence type="ECO:0000256" key="7">
    <source>
        <dbReference type="SAM" id="MobiDB-lite"/>
    </source>
</evidence>
<feature type="compositionally biased region" description="Acidic residues" evidence="7">
    <location>
        <begin position="546"/>
        <end position="556"/>
    </location>
</feature>
<keyword evidence="9" id="KW-1185">Reference proteome</keyword>
<evidence type="ECO:0000256" key="6">
    <source>
        <dbReference type="ARBA" id="ARBA00049274"/>
    </source>
</evidence>
<organism evidence="8 9">
    <name type="scientific">Oikopleura dioica</name>
    <name type="common">Tunicate</name>
    <dbReference type="NCBI Taxonomy" id="34765"/>
    <lineage>
        <taxon>Eukaryota</taxon>
        <taxon>Metazoa</taxon>
        <taxon>Chordata</taxon>
        <taxon>Tunicata</taxon>
        <taxon>Appendicularia</taxon>
        <taxon>Copelata</taxon>
        <taxon>Oikopleuridae</taxon>
        <taxon>Oikopleura</taxon>
    </lineage>
</organism>
<feature type="region of interest" description="Disordered" evidence="7">
    <location>
        <begin position="1021"/>
        <end position="1092"/>
    </location>
</feature>
<proteinExistence type="inferred from homology"/>
<gene>
    <name evidence="8" type="ORF">OKIOD_LOCUS3418</name>
</gene>
<feature type="region of interest" description="Disordered" evidence="7">
    <location>
        <begin position="520"/>
        <end position="605"/>
    </location>
</feature>
<feature type="compositionally biased region" description="Basic and acidic residues" evidence="7">
    <location>
        <begin position="824"/>
        <end position="844"/>
    </location>
</feature>
<dbReference type="Gene3D" id="3.30.470.20">
    <property type="entry name" value="ATP-grasp fold, B domain"/>
    <property type="match status" value="1"/>
</dbReference>
<dbReference type="EMBL" id="OU015568">
    <property type="protein sequence ID" value="CAG5088480.1"/>
    <property type="molecule type" value="Genomic_DNA"/>
</dbReference>
<evidence type="ECO:0000256" key="5">
    <source>
        <dbReference type="ARBA" id="ARBA00041448"/>
    </source>
</evidence>
<dbReference type="Proteomes" id="UP001158576">
    <property type="component" value="Chromosome PAR"/>
</dbReference>
<feature type="compositionally biased region" description="Polar residues" evidence="7">
    <location>
        <begin position="416"/>
        <end position="434"/>
    </location>
</feature>
<feature type="region of interest" description="Disordered" evidence="7">
    <location>
        <begin position="812"/>
        <end position="934"/>
    </location>
</feature>
<evidence type="ECO:0000313" key="8">
    <source>
        <dbReference type="EMBL" id="CAG5088480.1"/>
    </source>
</evidence>
<evidence type="ECO:0000256" key="3">
    <source>
        <dbReference type="ARBA" id="ARBA00022741"/>
    </source>
</evidence>
<feature type="compositionally biased region" description="Polar residues" evidence="7">
    <location>
        <begin position="573"/>
        <end position="582"/>
    </location>
</feature>
<comment type="catalytic activity">
    <reaction evidence="6">
        <text>L-glutamyl-[protein] + L-glutamate + ATP = gamma-L-glutamyl-L-glutamyl-[protein] + ADP + phosphate + H(+)</text>
        <dbReference type="Rhea" id="RHEA:60144"/>
        <dbReference type="Rhea" id="RHEA-COMP:10208"/>
        <dbReference type="Rhea" id="RHEA-COMP:15517"/>
        <dbReference type="ChEBI" id="CHEBI:15378"/>
        <dbReference type="ChEBI" id="CHEBI:29973"/>
        <dbReference type="ChEBI" id="CHEBI:29985"/>
        <dbReference type="ChEBI" id="CHEBI:30616"/>
        <dbReference type="ChEBI" id="CHEBI:43474"/>
        <dbReference type="ChEBI" id="CHEBI:143622"/>
        <dbReference type="ChEBI" id="CHEBI:456216"/>
    </reaction>
    <physiologicalReaction direction="left-to-right" evidence="6">
        <dbReference type="Rhea" id="RHEA:60145"/>
    </physiologicalReaction>
</comment>
<keyword evidence="2" id="KW-0436">Ligase</keyword>
<evidence type="ECO:0000256" key="4">
    <source>
        <dbReference type="ARBA" id="ARBA00022840"/>
    </source>
</evidence>
<feature type="compositionally biased region" description="Basic residues" evidence="7">
    <location>
        <begin position="523"/>
        <end position="538"/>
    </location>
</feature>
<name>A0ABN7S2E4_OIKDI</name>
<feature type="compositionally biased region" description="Polar residues" evidence="7">
    <location>
        <begin position="1039"/>
        <end position="1057"/>
    </location>
</feature>
<sequence length="1092" mass="124226">MSLCSDGSTDESESSEEEELITWRYQKSTKHGANVCFRPEVVVEQPNKQRKQIGVQNNLTFKFVRSSTSLIRNILTAYGFKEARETSNDYNIMWLNSHVKPYSLRNLMDFQRVNHFPRSYELTRKNLLARNVERMAQTKNAKLFDFCPKSYMMPGQYQDFCHAAAREKGPWIVKPQASSRGRGIFLVNSPSQVPLDDSTMVCRYIHNPLLIDGFKFDVRLYVAVTCYDPLIIYLYEEGMARFATIKYETSLKSIKNQWMHLTNYSINKKNPEFVRCDDAEQEDFGNKWTLGALLRYLRDDGVDTAALMSRIEQVVIKTIISVEGQIAAACKTFVPYRGNCAELYGFDVLIDDTLKPWILEVNLSPSLATDAPLDLKLKSNVIADFLNLMGVESVDPLSRRSKDARLTHAYNLGRNGKNSAAPSPSQGQYDTSSLSPDDVKLLRWVQDQHERRGGFLRIFPRADTWANYGALLENKTHTNELLASRLFKETYRPYSSVVRNKFNERTESSRFNRYEERLEPLDKKKKKRRRKKKSKTKKSSTAENLIENDDYEDEGDYAAPIETISISSQQSIPNVSSGTSTRRPVPLPKPEKDQKTIPKPMKKSVENSDIYRSIKEAQKKKIAVSKSPERVEEVKIISEPKDTALDITSLEDLPDTISSSQMELVTKKILAEAGRLSQIEAREAFVTYLRRLQLRFLNAENTNIKDHNITQMDLVCRFLRKASSNLQNPMEIKIPTAESGIPVIQRKRILGDLLVEFIARYQGDTDMMLNDDPVFSDVVERPLFQKFCMSCKESEVEEILTKYTTENKSASVFLGAKKRPKEKKHQENKHPDAHDPVQPEKQEHSGSTSPVKSEKVESVESITVQEKPTRQPSALESPYSVIQQHGARGRPNFSTGREKSRVRSASQEPKLLKRDNREANQIPSTSNQAPPYPSSCRDAAFIYSGGNAQKQIRPSIVPRADFTTAALAPRVNTASHFSSATSSDAIKLALKGLDRHNTQAEHKTVTELAKQLARVKLNQNVKKRPNSATTVQHQRHQRYSNNRPNSTTDRSNNTASDLFSIPSRTKPRPYSATSFIPQDALIPKPPPKPCWR</sequence>
<protein>
    <recommendedName>
        <fullName evidence="5">Tubulin--tyrosine ligase-like protein 5</fullName>
    </recommendedName>
</protein>
<evidence type="ECO:0000256" key="1">
    <source>
        <dbReference type="ARBA" id="ARBA00006820"/>
    </source>
</evidence>
<comment type="similarity">
    <text evidence="1">Belongs to the tubulin--tyrosine ligase family.</text>
</comment>
<dbReference type="InterPro" id="IPR004344">
    <property type="entry name" value="TTL/TTLL_fam"/>
</dbReference>
<dbReference type="PANTHER" id="PTHR12241:SF145">
    <property type="entry name" value="TUBULIN POLYGLUTAMYLASE TTLL5"/>
    <property type="match status" value="1"/>
</dbReference>